<dbReference type="SUPFAM" id="SSF90123">
    <property type="entry name" value="ABC transporter transmembrane region"/>
    <property type="match status" value="1"/>
</dbReference>
<dbReference type="CDD" id="cd07346">
    <property type="entry name" value="ABC_6TM_exporters"/>
    <property type="match status" value="1"/>
</dbReference>
<feature type="domain" description="ABC transmembrane type-1" evidence="9">
    <location>
        <begin position="13"/>
        <end position="294"/>
    </location>
</feature>
<keyword evidence="2 7" id="KW-0812">Transmembrane</keyword>
<name>A0A1G8P8F7_9BACL</name>
<evidence type="ECO:0000259" key="9">
    <source>
        <dbReference type="PROSITE" id="PS50929"/>
    </source>
</evidence>
<feature type="transmembrane region" description="Helical" evidence="7">
    <location>
        <begin position="151"/>
        <end position="169"/>
    </location>
</feature>
<dbReference type="GO" id="GO:0016887">
    <property type="term" value="F:ATP hydrolysis activity"/>
    <property type="evidence" value="ECO:0007669"/>
    <property type="project" value="InterPro"/>
</dbReference>
<dbReference type="GO" id="GO:0015421">
    <property type="term" value="F:ABC-type oligopeptide transporter activity"/>
    <property type="evidence" value="ECO:0007669"/>
    <property type="project" value="TreeGrafter"/>
</dbReference>
<dbReference type="OrthoDB" id="9802264at2"/>
<dbReference type="EMBL" id="FNDX01000009">
    <property type="protein sequence ID" value="SDI88707.1"/>
    <property type="molecule type" value="Genomic_DNA"/>
</dbReference>
<evidence type="ECO:0000256" key="4">
    <source>
        <dbReference type="ARBA" id="ARBA00022840"/>
    </source>
</evidence>
<accession>A0A1G8P8F7</accession>
<evidence type="ECO:0000256" key="5">
    <source>
        <dbReference type="ARBA" id="ARBA00022989"/>
    </source>
</evidence>
<dbReference type="PANTHER" id="PTHR43394">
    <property type="entry name" value="ATP-DEPENDENT PERMEASE MDL1, MITOCHONDRIAL"/>
    <property type="match status" value="1"/>
</dbReference>
<dbReference type="GO" id="GO:0005524">
    <property type="term" value="F:ATP binding"/>
    <property type="evidence" value="ECO:0007669"/>
    <property type="project" value="UniProtKB-KW"/>
</dbReference>
<keyword evidence="4" id="KW-0067">ATP-binding</keyword>
<dbReference type="InterPro" id="IPR003593">
    <property type="entry name" value="AAA+_ATPase"/>
</dbReference>
<dbReference type="CDD" id="cd03228">
    <property type="entry name" value="ABCC_MRP_Like"/>
    <property type="match status" value="1"/>
</dbReference>
<dbReference type="SUPFAM" id="SSF52540">
    <property type="entry name" value="P-loop containing nucleoside triphosphate hydrolases"/>
    <property type="match status" value="1"/>
</dbReference>
<dbReference type="Proteomes" id="UP000199050">
    <property type="component" value="Unassembled WGS sequence"/>
</dbReference>
<dbReference type="RefSeq" id="WP_090714096.1">
    <property type="nucleotide sequence ID" value="NZ_CBCSKY010000045.1"/>
</dbReference>
<dbReference type="PROSITE" id="PS00211">
    <property type="entry name" value="ABC_TRANSPORTER_1"/>
    <property type="match status" value="1"/>
</dbReference>
<dbReference type="InterPro" id="IPR027417">
    <property type="entry name" value="P-loop_NTPase"/>
</dbReference>
<dbReference type="AlphaFoldDB" id="A0A1G8P8F7"/>
<dbReference type="Gene3D" id="3.40.50.300">
    <property type="entry name" value="P-loop containing nucleotide triphosphate hydrolases"/>
    <property type="match status" value="1"/>
</dbReference>
<dbReference type="PROSITE" id="PS50929">
    <property type="entry name" value="ABC_TM1F"/>
    <property type="match status" value="1"/>
</dbReference>
<comment type="subcellular location">
    <subcellularLocation>
        <location evidence="1">Cell membrane</location>
        <topology evidence="1">Multi-pass membrane protein</topology>
    </subcellularLocation>
</comment>
<evidence type="ECO:0000256" key="1">
    <source>
        <dbReference type="ARBA" id="ARBA00004651"/>
    </source>
</evidence>
<dbReference type="InterPro" id="IPR011527">
    <property type="entry name" value="ABC1_TM_dom"/>
</dbReference>
<evidence type="ECO:0000313" key="10">
    <source>
        <dbReference type="EMBL" id="SDI88707.1"/>
    </source>
</evidence>
<dbReference type="PROSITE" id="PS50893">
    <property type="entry name" value="ABC_TRANSPORTER_2"/>
    <property type="match status" value="1"/>
</dbReference>
<dbReference type="STRING" id="1174501.SAMN05216192_109124"/>
<feature type="transmembrane region" description="Helical" evidence="7">
    <location>
        <begin position="241"/>
        <end position="259"/>
    </location>
</feature>
<protein>
    <submittedName>
        <fullName evidence="10">ABC-type multidrug transport system, ATPase and permease component</fullName>
    </submittedName>
</protein>
<dbReference type="InterPro" id="IPR039421">
    <property type="entry name" value="Type_1_exporter"/>
</dbReference>
<feature type="domain" description="ABC transporter" evidence="8">
    <location>
        <begin position="326"/>
        <end position="544"/>
    </location>
</feature>
<dbReference type="InterPro" id="IPR017871">
    <property type="entry name" value="ABC_transporter-like_CS"/>
</dbReference>
<dbReference type="Gene3D" id="1.20.1560.10">
    <property type="entry name" value="ABC transporter type 1, transmembrane domain"/>
    <property type="match status" value="1"/>
</dbReference>
<keyword evidence="3" id="KW-0547">Nucleotide-binding</keyword>
<evidence type="ECO:0000313" key="11">
    <source>
        <dbReference type="Proteomes" id="UP000199050"/>
    </source>
</evidence>
<dbReference type="GO" id="GO:0005886">
    <property type="term" value="C:plasma membrane"/>
    <property type="evidence" value="ECO:0007669"/>
    <property type="project" value="UniProtKB-SubCell"/>
</dbReference>
<evidence type="ECO:0000256" key="7">
    <source>
        <dbReference type="SAM" id="Phobius"/>
    </source>
</evidence>
<evidence type="ECO:0000259" key="8">
    <source>
        <dbReference type="PROSITE" id="PS50893"/>
    </source>
</evidence>
<keyword evidence="5 7" id="KW-1133">Transmembrane helix</keyword>
<evidence type="ECO:0000256" key="2">
    <source>
        <dbReference type="ARBA" id="ARBA00022692"/>
    </source>
</evidence>
<proteinExistence type="predicted"/>
<dbReference type="InterPro" id="IPR003439">
    <property type="entry name" value="ABC_transporter-like_ATP-bd"/>
</dbReference>
<dbReference type="PANTHER" id="PTHR43394:SF1">
    <property type="entry name" value="ATP-BINDING CASSETTE SUB-FAMILY B MEMBER 10, MITOCHONDRIAL"/>
    <property type="match status" value="1"/>
</dbReference>
<dbReference type="InterPro" id="IPR036640">
    <property type="entry name" value="ABC1_TM_sf"/>
</dbReference>
<dbReference type="SMART" id="SM00382">
    <property type="entry name" value="AAA"/>
    <property type="match status" value="1"/>
</dbReference>
<sequence length="545" mass="59711">MKHALNRNKVLLAVTLLFSMIAAAAGVLIALVLQKVIDAALQGDLQLFQRILLVSIIYVLMLCLTGFIHSLCSKALVRNVTVSIRERIFRGVLYKKTADFKAANTADYLSALTNDIKLVIENVLQPLLHTFQNAVIFIASLIVLLSLSPLITLILAIGMILMFTIPSLFGKLLQSRLNAVSSEMSRFTAQIKDLLAGYEVIRSFGLKKQSEQGFQQANQNAAIVSFAADRLFAANESISEALAILSQLTVIFVAAYLIITGHISAGSLVALVQLSGGLVGPVLVIMQNVPKIRSMKPILERIEQLAGEAGQPSESEQPKPVFEHSLEVRRLSFSYHQGQPVLKDINFRLHKGQKIALIGPSGCGKSTLVKLLSGYYEDYDGSVSLDGTEQSALDSESMLLLTSMIHQNVFLFDSDIKHNICLDEPFPKSVLEAALRSSSLYSYVRQLPDGLSTAVGENGSRLSGGQRQRVAVARALIRSKPILILDEGTSAVDRQTAYEIESSLLALPDLTLITITHNLNDELLEQYDEIWFMEDGRITESGRLS</sequence>
<keyword evidence="11" id="KW-1185">Reference proteome</keyword>
<evidence type="ECO:0000256" key="6">
    <source>
        <dbReference type="ARBA" id="ARBA00023136"/>
    </source>
</evidence>
<dbReference type="Pfam" id="PF00664">
    <property type="entry name" value="ABC_membrane"/>
    <property type="match status" value="1"/>
</dbReference>
<organism evidence="10 11">
    <name type="scientific">Paenibacillus typhae</name>
    <dbReference type="NCBI Taxonomy" id="1174501"/>
    <lineage>
        <taxon>Bacteria</taxon>
        <taxon>Bacillati</taxon>
        <taxon>Bacillota</taxon>
        <taxon>Bacilli</taxon>
        <taxon>Bacillales</taxon>
        <taxon>Paenibacillaceae</taxon>
        <taxon>Paenibacillus</taxon>
    </lineage>
</organism>
<reference evidence="11" key="1">
    <citation type="submission" date="2016-10" db="EMBL/GenBank/DDBJ databases">
        <authorList>
            <person name="Varghese N."/>
            <person name="Submissions S."/>
        </authorList>
    </citation>
    <scope>NUCLEOTIDE SEQUENCE [LARGE SCALE GENOMIC DNA]</scope>
    <source>
        <strain evidence="11">CGMCC 1.11012</strain>
    </source>
</reference>
<feature type="transmembrane region" description="Helical" evidence="7">
    <location>
        <begin position="265"/>
        <end position="286"/>
    </location>
</feature>
<keyword evidence="6 7" id="KW-0472">Membrane</keyword>
<dbReference type="Pfam" id="PF00005">
    <property type="entry name" value="ABC_tran"/>
    <property type="match status" value="1"/>
</dbReference>
<feature type="transmembrane region" description="Helical" evidence="7">
    <location>
        <begin position="47"/>
        <end position="68"/>
    </location>
</feature>
<evidence type="ECO:0000256" key="3">
    <source>
        <dbReference type="ARBA" id="ARBA00022741"/>
    </source>
</evidence>
<gene>
    <name evidence="10" type="ORF">SAMN05216192_109124</name>
</gene>